<organism evidence="4 5">
    <name type="scientific">Thioclava pacifica DSM 10166</name>
    <dbReference type="NCBI Taxonomy" id="1353537"/>
    <lineage>
        <taxon>Bacteria</taxon>
        <taxon>Pseudomonadati</taxon>
        <taxon>Pseudomonadota</taxon>
        <taxon>Alphaproteobacteria</taxon>
        <taxon>Rhodobacterales</taxon>
        <taxon>Paracoccaceae</taxon>
        <taxon>Thioclava</taxon>
    </lineage>
</organism>
<feature type="compositionally biased region" description="Gly residues" evidence="2">
    <location>
        <begin position="243"/>
        <end position="257"/>
    </location>
</feature>
<reference evidence="4 5" key="1">
    <citation type="submission" date="2013-07" db="EMBL/GenBank/DDBJ databases">
        <title>Thioclava pacifica DSM 10166 Genome Sequencing.</title>
        <authorList>
            <person name="Lai Q."/>
            <person name="Shao Z."/>
        </authorList>
    </citation>
    <scope>NUCLEOTIDE SEQUENCE [LARGE SCALE GENOMIC DNA]</scope>
    <source>
        <strain evidence="4 5">DSM 10166</strain>
    </source>
</reference>
<dbReference type="RefSeq" id="WP_051692809.1">
    <property type="nucleotide sequence ID" value="NZ_AUND01000041.1"/>
</dbReference>
<evidence type="ECO:0000256" key="1">
    <source>
        <dbReference type="ARBA" id="ARBA00022729"/>
    </source>
</evidence>
<dbReference type="InterPro" id="IPR005546">
    <property type="entry name" value="Autotransporte_beta"/>
</dbReference>
<evidence type="ECO:0000313" key="4">
    <source>
        <dbReference type="EMBL" id="KEO50817.1"/>
    </source>
</evidence>
<gene>
    <name evidence="4" type="ORF">TP2_14410</name>
</gene>
<feature type="domain" description="Autotransporter" evidence="3">
    <location>
        <begin position="1240"/>
        <end position="1545"/>
    </location>
</feature>
<dbReference type="SUPFAM" id="SSF103515">
    <property type="entry name" value="Autotransporter"/>
    <property type="match status" value="1"/>
</dbReference>
<feature type="region of interest" description="Disordered" evidence="2">
    <location>
        <begin position="243"/>
        <end position="265"/>
    </location>
</feature>
<dbReference type="EMBL" id="AUND01000041">
    <property type="protein sequence ID" value="KEO50817.1"/>
    <property type="molecule type" value="Genomic_DNA"/>
</dbReference>
<accession>A0A074JN61</accession>
<keyword evidence="5" id="KW-1185">Reference proteome</keyword>
<proteinExistence type="predicted"/>
<dbReference type="InterPro" id="IPR011050">
    <property type="entry name" value="Pectin_lyase_fold/virulence"/>
</dbReference>
<keyword evidence="1" id="KW-0732">Signal</keyword>
<dbReference type="eggNOG" id="COG3468">
    <property type="taxonomic scope" value="Bacteria"/>
</dbReference>
<dbReference type="SUPFAM" id="SSF51126">
    <property type="entry name" value="Pectin lyase-like"/>
    <property type="match status" value="3"/>
</dbReference>
<dbReference type="InterPro" id="IPR036709">
    <property type="entry name" value="Autotransporte_beta_dom_sf"/>
</dbReference>
<comment type="caution">
    <text evidence="4">The sequence shown here is derived from an EMBL/GenBank/DDBJ whole genome shotgun (WGS) entry which is preliminary data.</text>
</comment>
<dbReference type="PROSITE" id="PS51208">
    <property type="entry name" value="AUTOTRANSPORTER"/>
    <property type="match status" value="1"/>
</dbReference>
<dbReference type="OrthoDB" id="7779033at2"/>
<dbReference type="eggNOG" id="COG4625">
    <property type="taxonomic scope" value="Bacteria"/>
</dbReference>
<sequence length="1545" mass="145328">MGNEPRWSVRVTQDILKSRKTLLWGTSALLLALNFLSGEVYAAQVGGTGGNGGYGGAGGSPDLTTGTATDGGNGTRFINIGTGGGGGSAGITGGAGGSGGTSMSAGGGAGGAGGAAAVGGVGGDGSNGSNGGASSGGGGGGGGAFGAVSTTFPLAGPVQGGNGGRGGNSNGIGGGGGGGGGGFGVFIMGAGGTNTTSITGGAGGNGGNSSTYKGGDLPGGNGGAGGAGVVFAGTGSLANSGTIQGGNGGTGGTGGTYHGSSQPGAGGVGVAGSGLTIVNNGSISGGLSGDGVTRADAINFTGGANTLTEGATGTLTGNIGINGGGSLLIDQTGNSATLSNAITGNGSVEIRTGSNALTLNGASTYRGGTTLTNGTVFVGSDKALGTGGVTITGGSALIGTGSVSLGNAINVASGQTGIIGAVTGSELALSGAINLSGANLHIGVSNGLGTADGTVVTAFSSLTSDASSSISVDYGTLQIGATDGGGTKFDLPVTVVGSGAASATLDVNGHAVTFAGLSGNANGVITNGGTTNVTLTVDDSAGSTFGGTINDGTAQIALTKTGAGNFVLAGANGYTGLTTVSGGSLTLGNAAAIGNQFVVDGSGSVMDLGGYSVTVVSGTVQGSGTLQNGTLEMTANSATALQLGDALVAANLTGAGAGVTAFSGTSILTGTNTYGGGTTIGSGATLIAGNGSALGTGGVSIGDGATLVGDGTFTLSNGMTVGSGNSGTIAATNGNTVTLTGAASFDGAAVHIGTATSAGTVVGAFSGVSGTPTLLSVDYGTFRMGAGTTDLPATNLGAAGTLDVNGNSTTFAALSGDAGGVLTNGTASNVALTVAGGTTSFAGCIEDGSGGGITALEVAGADLTMSGANTYTGGTTVTSGGLAIAAGGSIAGPLEVSGGNVSNAGAIGGTLSVAGGTVTNSGVVSGATSISGGTVTLASGSNLSDSAGVTLTGGTLFVDAADATGALTNGGTVSVGSTGNLTVNGDVTNTVGGTINIATGGTLTDALNNSGTVNNAGTYNADVNNYATGVITNSGTWNGDLLSNAGFVSNTGTWNGNVVSNSSTISLGNGSTITGNVASSGGTLALETGASATIGGDLNGGTISMQNGAATEALAVSGTTSGPLTVNLDVDLTTGTADSLSLNGGTGAVAMNYNLIGSPTLGTPITVISGTNLDQLSYTATGLSSGAIVASQEVTPTAVSVVAQVNPSLGGTITGLTVVQSLMGVVIDRPAPIFDAQPEGAGQCSGAWARAVGGYAKGTASTSNGISNQPSQTRVHYNGLQVGGDWGCGESDGGMALRWGAMAGINNGSTAQGVYGLNATDPTVLTSTLTSTTRSDFSQSYAGVYLAGQQGGFGFNLQLRKVHSDFDLSDPSFFAPGTSTALNTTTLAGDVSFTQSFSRGLSVTSLLGLGLSRTGSSSLSYLNGTLVTQAHDGRVAFVGATLRKVYAVNGEAAKITSFATGKVYHDFSPDIVSTFAPTGGGTSSEVRSGNLGTYGEVSLGVNYVKPLTFGGTSPAGQLGAALGLTGQFSDKVHSVGLRAQLRVQF</sequence>
<evidence type="ECO:0000259" key="3">
    <source>
        <dbReference type="PROSITE" id="PS51208"/>
    </source>
</evidence>
<evidence type="ECO:0000313" key="5">
    <source>
        <dbReference type="Proteomes" id="UP000027432"/>
    </source>
</evidence>
<protein>
    <recommendedName>
        <fullName evidence="3">Autotransporter domain-containing protein</fullName>
    </recommendedName>
</protein>
<evidence type="ECO:0000256" key="2">
    <source>
        <dbReference type="SAM" id="MobiDB-lite"/>
    </source>
</evidence>
<dbReference type="eggNOG" id="COG2911">
    <property type="taxonomic scope" value="Bacteria"/>
</dbReference>
<dbReference type="InterPro" id="IPR013425">
    <property type="entry name" value="Autotrns_rpt"/>
</dbReference>
<name>A0A074JN61_9RHOB</name>
<dbReference type="Pfam" id="PF12951">
    <property type="entry name" value="PATR"/>
    <property type="match status" value="4"/>
</dbReference>
<dbReference type="Proteomes" id="UP000027432">
    <property type="component" value="Unassembled WGS sequence"/>
</dbReference>